<evidence type="ECO:0000259" key="2">
    <source>
        <dbReference type="Pfam" id="PF14368"/>
    </source>
</evidence>
<feature type="compositionally biased region" description="Polar residues" evidence="1">
    <location>
        <begin position="1"/>
        <end position="18"/>
    </location>
</feature>
<dbReference type="OMA" id="ICWYFLI"/>
<sequence length="234" mass="23437">MPILKTQPNQLERATQGATPAPACTMGPTTARLLPLLPFVAVFLLASPVDADSALDAATRCAATIVSISPCLPHVAAVAPPLASCPPAPTDACCVAFLRAVSPLAAGGGEEGCLCHLLRNPLLLGFPIDAARLAALLPACAAGNAFAAANVEAATLFADACRDLKVLPGLHFMPQSTTGPEISPAAVPELMSKPKEAVPLPPAGSMVRSGTEVTSSRGIPTAALILAAAGAVIT</sequence>
<dbReference type="InterPro" id="IPR036312">
    <property type="entry name" value="Bifun_inhib/LTP/seed_sf"/>
</dbReference>
<comment type="caution">
    <text evidence="3">The sequence shown here is derived from an EMBL/GenBank/DDBJ whole genome shotgun (WGS) entry which is preliminary data.</text>
</comment>
<organism evidence="3 4">
    <name type="scientific">Zea mays</name>
    <name type="common">Maize</name>
    <dbReference type="NCBI Taxonomy" id="4577"/>
    <lineage>
        <taxon>Eukaryota</taxon>
        <taxon>Viridiplantae</taxon>
        <taxon>Streptophyta</taxon>
        <taxon>Embryophyta</taxon>
        <taxon>Tracheophyta</taxon>
        <taxon>Spermatophyta</taxon>
        <taxon>Magnoliopsida</taxon>
        <taxon>Liliopsida</taxon>
        <taxon>Poales</taxon>
        <taxon>Poaceae</taxon>
        <taxon>PACMAD clade</taxon>
        <taxon>Panicoideae</taxon>
        <taxon>Andropogonodae</taxon>
        <taxon>Andropogoneae</taxon>
        <taxon>Tripsacinae</taxon>
        <taxon>Zea</taxon>
    </lineage>
</organism>
<reference evidence="3 4" key="1">
    <citation type="journal article" date="2018" name="Nat. Genet.">
        <title>Extensive intraspecific gene order and gene structural variations between Mo17 and other maize genomes.</title>
        <authorList>
            <person name="Sun S."/>
            <person name="Zhou Y."/>
            <person name="Chen J."/>
            <person name="Shi J."/>
            <person name="Zhao H."/>
            <person name="Zhao H."/>
            <person name="Song W."/>
            <person name="Zhang M."/>
            <person name="Cui Y."/>
            <person name="Dong X."/>
            <person name="Liu H."/>
            <person name="Ma X."/>
            <person name="Jiao Y."/>
            <person name="Wang B."/>
            <person name="Wei X."/>
            <person name="Stein J.C."/>
            <person name="Glaubitz J.C."/>
            <person name="Lu F."/>
            <person name="Yu G."/>
            <person name="Liang C."/>
            <person name="Fengler K."/>
            <person name="Li B."/>
            <person name="Rafalski A."/>
            <person name="Schnable P.S."/>
            <person name="Ware D.H."/>
            <person name="Buckler E.S."/>
            <person name="Lai J."/>
        </authorList>
    </citation>
    <scope>NUCLEOTIDE SEQUENCE [LARGE SCALE GENOMIC DNA]</scope>
    <source>
        <strain evidence="4">cv. Missouri 17</strain>
        <tissue evidence="3">Seedling</tissue>
    </source>
</reference>
<dbReference type="SUPFAM" id="SSF47699">
    <property type="entry name" value="Bifunctional inhibitor/lipid-transfer protein/seed storage 2S albumin"/>
    <property type="match status" value="1"/>
</dbReference>
<name>A0A3L6G978_MAIZE</name>
<gene>
    <name evidence="3" type="ORF">Zm00014a_005652</name>
</gene>
<accession>A0A3L6G978</accession>
<dbReference type="EMBL" id="NCVQ01000002">
    <property type="protein sequence ID" value="PWZ43555.1"/>
    <property type="molecule type" value="Genomic_DNA"/>
</dbReference>
<dbReference type="Pfam" id="PF14368">
    <property type="entry name" value="LTP_2"/>
    <property type="match status" value="1"/>
</dbReference>
<evidence type="ECO:0000313" key="4">
    <source>
        <dbReference type="Proteomes" id="UP000251960"/>
    </source>
</evidence>
<dbReference type="PANTHER" id="PTHR35747:SF2">
    <property type="entry name" value="NON-SPECIFIC LIPID TRANSFER PROTEIN GPI-ANCHORED 25"/>
    <property type="match status" value="1"/>
</dbReference>
<proteinExistence type="predicted"/>
<dbReference type="OrthoDB" id="786778at2759"/>
<evidence type="ECO:0000256" key="1">
    <source>
        <dbReference type="SAM" id="MobiDB-lite"/>
    </source>
</evidence>
<dbReference type="Proteomes" id="UP000251960">
    <property type="component" value="Chromosome 10"/>
</dbReference>
<feature type="region of interest" description="Disordered" evidence="1">
    <location>
        <begin position="1"/>
        <end position="22"/>
    </location>
</feature>
<dbReference type="InterPro" id="IPR016140">
    <property type="entry name" value="Bifunc_inhib/LTP/seed_store"/>
</dbReference>
<dbReference type="InterPro" id="IPR053353">
    <property type="entry name" value="Plant_LTP_GPI-anchored"/>
</dbReference>
<dbReference type="Gene3D" id="1.10.110.10">
    <property type="entry name" value="Plant lipid-transfer and hydrophobic proteins"/>
    <property type="match status" value="1"/>
</dbReference>
<feature type="domain" description="Bifunctional inhibitor/plant lipid transfer protein/seed storage helical" evidence="2">
    <location>
        <begin position="44"/>
        <end position="145"/>
    </location>
</feature>
<evidence type="ECO:0000313" key="3">
    <source>
        <dbReference type="EMBL" id="PWZ43555.1"/>
    </source>
</evidence>
<dbReference type="ExpressionAtlas" id="A0A3L6G978">
    <property type="expression patterns" value="baseline and differential"/>
</dbReference>
<protein>
    <recommendedName>
        <fullName evidence="2">Bifunctional inhibitor/plant lipid transfer protein/seed storage helical domain-containing protein</fullName>
    </recommendedName>
</protein>
<dbReference type="PANTHER" id="PTHR35747">
    <property type="entry name" value="BIFUNCTIONAL INHIBITOR/LIPID-TRANSFER PROTEIN/SEED STORAGE 2S ALBUMIN SUPERFAMILY PROTEIN"/>
    <property type="match status" value="1"/>
</dbReference>
<dbReference type="AlphaFoldDB" id="A0A3L6G978"/>